<dbReference type="AlphaFoldDB" id="G2TML1"/>
<reference evidence="6 7" key="1">
    <citation type="journal article" date="2011" name="Stand. Genomic Sci.">
        <title>Complete Genome Sequence of a thermotolerant sporogenic lactic acid bacterium, Bacillus coagulans strain 36D1.</title>
        <authorList>
            <person name="Rhee M.S."/>
            <person name="Moritz B.E."/>
            <person name="Xie G."/>
            <person name="Glavina Del Rio T."/>
            <person name="Dalin E."/>
            <person name="Tice H."/>
            <person name="Bruce D."/>
            <person name="Goodwin L."/>
            <person name="Chertkov O."/>
            <person name="Brettin T."/>
            <person name="Han C."/>
            <person name="Detter C."/>
            <person name="Pitluck S."/>
            <person name="Land M.L."/>
            <person name="Patel M."/>
            <person name="Ou M."/>
            <person name="Harbrucker R."/>
            <person name="Ingram L.O."/>
            <person name="Shanmugam K.T."/>
        </authorList>
    </citation>
    <scope>NUCLEOTIDE SEQUENCE [LARGE SCALE GENOMIC DNA]</scope>
    <source>
        <strain evidence="6 7">36D1</strain>
    </source>
</reference>
<organism evidence="6 7">
    <name type="scientific">Heyndrickxia coagulans 36D1</name>
    <dbReference type="NCBI Taxonomy" id="345219"/>
    <lineage>
        <taxon>Bacteria</taxon>
        <taxon>Bacillati</taxon>
        <taxon>Bacillota</taxon>
        <taxon>Bacilli</taxon>
        <taxon>Bacillales</taxon>
        <taxon>Bacillaceae</taxon>
        <taxon>Heyndrickxia</taxon>
    </lineage>
</organism>
<keyword evidence="4" id="KW-0175">Coiled coil</keyword>
<dbReference type="GO" id="GO:0003677">
    <property type="term" value="F:DNA binding"/>
    <property type="evidence" value="ECO:0007669"/>
    <property type="project" value="UniProtKB-KW"/>
</dbReference>
<dbReference type="Gene3D" id="1.10.287.1120">
    <property type="entry name" value="Bipartite methylase S protein"/>
    <property type="match status" value="1"/>
</dbReference>
<evidence type="ECO:0000256" key="4">
    <source>
        <dbReference type="SAM" id="Coils"/>
    </source>
</evidence>
<dbReference type="HOGENOM" id="CLU_021095_0_0_9"/>
<evidence type="ECO:0000256" key="3">
    <source>
        <dbReference type="ARBA" id="ARBA00023125"/>
    </source>
</evidence>
<dbReference type="RefSeq" id="WP_014095663.1">
    <property type="nucleotide sequence ID" value="NC_016023.1"/>
</dbReference>
<keyword evidence="3" id="KW-0238">DNA-binding</keyword>
<accession>G2TML1</accession>
<comment type="similarity">
    <text evidence="1">Belongs to the type-I restriction system S methylase family.</text>
</comment>
<name>G2TML1_HEYCO</name>
<dbReference type="InterPro" id="IPR044946">
    <property type="entry name" value="Restrct_endonuc_typeI_TRD_sf"/>
</dbReference>
<feature type="coiled-coil region" evidence="4">
    <location>
        <begin position="390"/>
        <end position="417"/>
    </location>
</feature>
<dbReference type="Pfam" id="PF01420">
    <property type="entry name" value="Methylase_S"/>
    <property type="match status" value="2"/>
</dbReference>
<feature type="domain" description="Type I restriction modification DNA specificity" evidence="5">
    <location>
        <begin position="32"/>
        <end position="207"/>
    </location>
</feature>
<evidence type="ECO:0000256" key="2">
    <source>
        <dbReference type="ARBA" id="ARBA00022747"/>
    </source>
</evidence>
<dbReference type="KEGG" id="bag:Bcoa_0279"/>
<dbReference type="REBASE" id="40755">
    <property type="entry name" value="S2.Bco36DORF278P"/>
</dbReference>
<evidence type="ECO:0000313" key="7">
    <source>
        <dbReference type="Proteomes" id="UP000009283"/>
    </source>
</evidence>
<dbReference type="OrthoDB" id="9795776at2"/>
<dbReference type="GO" id="GO:0009307">
    <property type="term" value="P:DNA restriction-modification system"/>
    <property type="evidence" value="ECO:0007669"/>
    <property type="project" value="UniProtKB-KW"/>
</dbReference>
<dbReference type="PANTHER" id="PTHR30408:SF12">
    <property type="entry name" value="TYPE I RESTRICTION ENZYME MJAVIII SPECIFICITY SUBUNIT"/>
    <property type="match status" value="1"/>
</dbReference>
<dbReference type="CDD" id="cd17273">
    <property type="entry name" value="RMtype1_S_EcoJA69PI-TRD1-CR1_like"/>
    <property type="match status" value="1"/>
</dbReference>
<dbReference type="EMBL" id="CP003056">
    <property type="protein sequence ID" value="AEO99502.1"/>
    <property type="molecule type" value="Genomic_DNA"/>
</dbReference>
<gene>
    <name evidence="6" type="ORF">Bcoa_0279</name>
</gene>
<dbReference type="eggNOG" id="COG0732">
    <property type="taxonomic scope" value="Bacteria"/>
</dbReference>
<dbReference type="PANTHER" id="PTHR30408">
    <property type="entry name" value="TYPE-1 RESTRICTION ENZYME ECOKI SPECIFICITY PROTEIN"/>
    <property type="match status" value="1"/>
</dbReference>
<protein>
    <submittedName>
        <fullName evidence="6">Restriction modification system DNA specificity domain-containing protein</fullName>
    </submittedName>
</protein>
<evidence type="ECO:0000256" key="1">
    <source>
        <dbReference type="ARBA" id="ARBA00010923"/>
    </source>
</evidence>
<evidence type="ECO:0000313" key="6">
    <source>
        <dbReference type="EMBL" id="AEO99502.1"/>
    </source>
</evidence>
<dbReference type="SUPFAM" id="SSF116734">
    <property type="entry name" value="DNA methylase specificity domain"/>
    <property type="match status" value="2"/>
</dbReference>
<dbReference type="Proteomes" id="UP000009283">
    <property type="component" value="Chromosome"/>
</dbReference>
<sequence>MNSQNILQQINAEAKFIENSIGYQKTKIGTIPKDWKVKKLKDISNRVQRKNDGKSHNVLTISSKGGFLNQTERFSKVIAGENLAKYILLRKNEFAYNKGNSKTYPYGCIYRLEDYEEALVPNVYYCFEIREGVTEFYKHYFITGKLNKFLARVINTGVRNDGLLNLNVTDFFDVPVAAPPIKEQQKIASILSTWDKAIELNEKLIEQKKKQKKGLMQKLLTGEVRLPGFEGEWGKFKIKEVCNVVSGGTPSTNDKKNWDGNIPWCTPTDITSSGKFIRNTKQTITEKGLKNSSANLLPKNSILMCSRATIGPRSINRVEMATNQGFKSFVCNEEYLDYEFFYYLLSIYIPIFKKLASGSTFLEVSKKDVENTKIFIPKDVKEQKAIGSIIGNLDKAIELLEEETKELKQQKKGLMQLLLTGKVRVKV</sequence>
<proteinExistence type="inferred from homology"/>
<dbReference type="InterPro" id="IPR052021">
    <property type="entry name" value="Type-I_RS_S_subunit"/>
</dbReference>
<evidence type="ECO:0000259" key="5">
    <source>
        <dbReference type="Pfam" id="PF01420"/>
    </source>
</evidence>
<dbReference type="Gene3D" id="3.90.220.20">
    <property type="entry name" value="DNA methylase specificity domains"/>
    <property type="match status" value="2"/>
</dbReference>
<keyword evidence="2" id="KW-0680">Restriction system</keyword>
<feature type="domain" description="Type I restriction modification DNA specificity" evidence="5">
    <location>
        <begin position="232"/>
        <end position="409"/>
    </location>
</feature>
<dbReference type="InterPro" id="IPR000055">
    <property type="entry name" value="Restrct_endonuc_typeI_TRD"/>
</dbReference>